<proteinExistence type="inferred from homology"/>
<comment type="similarity">
    <text evidence="1 4">Belongs to the glycosyl hydrolase 17 family.</text>
</comment>
<reference evidence="6 7" key="1">
    <citation type="submission" date="2019-09" db="EMBL/GenBank/DDBJ databases">
        <title>A chromosome-level genome assembly of the Chinese tupelo Nyssa sinensis.</title>
        <authorList>
            <person name="Yang X."/>
            <person name="Kang M."/>
            <person name="Yang Y."/>
            <person name="Xiong H."/>
            <person name="Wang M."/>
            <person name="Zhang Z."/>
            <person name="Wang Z."/>
            <person name="Wu H."/>
            <person name="Ma T."/>
            <person name="Liu J."/>
            <person name="Xi Z."/>
        </authorList>
    </citation>
    <scope>NUCLEOTIDE SEQUENCE [LARGE SCALE GENOMIC DNA]</scope>
    <source>
        <strain evidence="6">J267</strain>
        <tissue evidence="6">Leaf</tissue>
    </source>
</reference>
<sequence>MLSPTLTVMFKYVSAGSEVIPGPLATYVLGAMQNLASALKAANAQVPATKTVVYDNGLHYSNLFDAMVDSVFAALEKVQASTVDIVVSETGWPSVGNGNFRNITNAQTYVNNLIAHVSSGSGTPGRTGKDLETYLFVLFNEDQKAAGAEQNFGLYYPNMTEVYHVNFPA</sequence>
<evidence type="ECO:0000256" key="3">
    <source>
        <dbReference type="ARBA" id="ARBA00023295"/>
    </source>
</evidence>
<evidence type="ECO:0000256" key="4">
    <source>
        <dbReference type="RuleBase" id="RU004335"/>
    </source>
</evidence>
<accession>A0A5J4ZQI1</accession>
<dbReference type="Pfam" id="PF00332">
    <property type="entry name" value="Glyco_hydro_17"/>
    <property type="match status" value="1"/>
</dbReference>
<dbReference type="GO" id="GO:0004553">
    <property type="term" value="F:hydrolase activity, hydrolyzing O-glycosyl compounds"/>
    <property type="evidence" value="ECO:0007669"/>
    <property type="project" value="InterPro"/>
</dbReference>
<keyword evidence="3 5" id="KW-0326">Glycosidase</keyword>
<dbReference type="SUPFAM" id="SSF51445">
    <property type="entry name" value="(Trans)glycosidases"/>
    <property type="match status" value="1"/>
</dbReference>
<evidence type="ECO:0000313" key="6">
    <source>
        <dbReference type="EMBL" id="KAA8519331.1"/>
    </source>
</evidence>
<gene>
    <name evidence="6" type="ORF">F0562_013587</name>
</gene>
<protein>
    <recommendedName>
        <fullName evidence="8">Glucan endo-1,3-beta-D-glucosidase</fullName>
    </recommendedName>
</protein>
<keyword evidence="2 5" id="KW-0378">Hydrolase</keyword>
<evidence type="ECO:0008006" key="8">
    <source>
        <dbReference type="Google" id="ProtNLM"/>
    </source>
</evidence>
<dbReference type="Proteomes" id="UP000325577">
    <property type="component" value="Linkage Group LG6"/>
</dbReference>
<dbReference type="OrthoDB" id="1178879at2759"/>
<dbReference type="PANTHER" id="PTHR32227">
    <property type="entry name" value="GLUCAN ENDO-1,3-BETA-GLUCOSIDASE BG1-RELATED-RELATED"/>
    <property type="match status" value="1"/>
</dbReference>
<dbReference type="Gene3D" id="3.20.20.80">
    <property type="entry name" value="Glycosidases"/>
    <property type="match status" value="1"/>
</dbReference>
<dbReference type="EMBL" id="CM018049">
    <property type="protein sequence ID" value="KAA8519331.1"/>
    <property type="molecule type" value="Genomic_DNA"/>
</dbReference>
<dbReference type="InterPro" id="IPR000490">
    <property type="entry name" value="Glyco_hydro_17"/>
</dbReference>
<dbReference type="GO" id="GO:0005975">
    <property type="term" value="P:carbohydrate metabolic process"/>
    <property type="evidence" value="ECO:0007669"/>
    <property type="project" value="InterPro"/>
</dbReference>
<evidence type="ECO:0000256" key="1">
    <source>
        <dbReference type="ARBA" id="ARBA00008773"/>
    </source>
</evidence>
<name>A0A5J4ZQI1_9ASTE</name>
<keyword evidence="7" id="KW-1185">Reference proteome</keyword>
<dbReference type="InterPro" id="IPR017853">
    <property type="entry name" value="GH"/>
</dbReference>
<evidence type="ECO:0000256" key="5">
    <source>
        <dbReference type="RuleBase" id="RU004336"/>
    </source>
</evidence>
<evidence type="ECO:0000313" key="7">
    <source>
        <dbReference type="Proteomes" id="UP000325577"/>
    </source>
</evidence>
<dbReference type="InterPro" id="IPR044965">
    <property type="entry name" value="Glyco_hydro_17_plant"/>
</dbReference>
<evidence type="ECO:0000256" key="2">
    <source>
        <dbReference type="ARBA" id="ARBA00022801"/>
    </source>
</evidence>
<dbReference type="AlphaFoldDB" id="A0A5J4ZQI1"/>
<dbReference type="PROSITE" id="PS00587">
    <property type="entry name" value="GLYCOSYL_HYDROL_F17"/>
    <property type="match status" value="1"/>
</dbReference>
<organism evidence="6 7">
    <name type="scientific">Nyssa sinensis</name>
    <dbReference type="NCBI Taxonomy" id="561372"/>
    <lineage>
        <taxon>Eukaryota</taxon>
        <taxon>Viridiplantae</taxon>
        <taxon>Streptophyta</taxon>
        <taxon>Embryophyta</taxon>
        <taxon>Tracheophyta</taxon>
        <taxon>Spermatophyta</taxon>
        <taxon>Magnoliopsida</taxon>
        <taxon>eudicotyledons</taxon>
        <taxon>Gunneridae</taxon>
        <taxon>Pentapetalae</taxon>
        <taxon>asterids</taxon>
        <taxon>Cornales</taxon>
        <taxon>Nyssaceae</taxon>
        <taxon>Nyssa</taxon>
    </lineage>
</organism>